<sequence length="142" mass="15291">MGIARRAPFTPPSLTGTSHGLHSEHITRGQISLRHRGQTGRATTSRHHRPSTRPVVAIASDGTVVFANRAFAALVGQTPPQLARMRSSDVFLSIADDDAACRTLTALAGSDVEMLHGDLYVVMARLRRTTGPDAQMLYAAFD</sequence>
<dbReference type="AlphaFoldDB" id="I7GF43"/>
<dbReference type="PATRIC" id="fig|246196.56.peg.5267"/>
<evidence type="ECO:0000313" key="3">
    <source>
        <dbReference type="Proteomes" id="UP000006158"/>
    </source>
</evidence>
<reference evidence="2 3" key="1">
    <citation type="journal article" date="2007" name="Genome Biol.">
        <title>Interrupted coding sequences in Mycobacterium smegmatis: authentic mutations or sequencing errors?</title>
        <authorList>
            <person name="Deshayes C."/>
            <person name="Perrodou E."/>
            <person name="Gallien S."/>
            <person name="Euphrasie D."/>
            <person name="Schaeffer C."/>
            <person name="Van-Dorsselaer A."/>
            <person name="Poch O."/>
            <person name="Lecompte O."/>
            <person name="Reyrat J.M."/>
        </authorList>
    </citation>
    <scope>NUCLEOTIDE SEQUENCE [LARGE SCALE GENOMIC DNA]</scope>
    <source>
        <strain evidence="3">ATCC 700084 / mc(2)155</strain>
    </source>
</reference>
<feature type="region of interest" description="Disordered" evidence="1">
    <location>
        <begin position="1"/>
        <end position="51"/>
    </location>
</feature>
<evidence type="ECO:0000313" key="2">
    <source>
        <dbReference type="EMBL" id="AFP41594.1"/>
    </source>
</evidence>
<name>I7GF43_MYCS2</name>
<evidence type="ECO:0000256" key="1">
    <source>
        <dbReference type="SAM" id="MobiDB-lite"/>
    </source>
</evidence>
<organism evidence="2 3">
    <name type="scientific">Mycolicibacterium smegmatis (strain ATCC 700084 / mc(2)155)</name>
    <name type="common">Mycobacterium smegmatis</name>
    <dbReference type="NCBI Taxonomy" id="246196"/>
    <lineage>
        <taxon>Bacteria</taxon>
        <taxon>Bacillati</taxon>
        <taxon>Actinomycetota</taxon>
        <taxon>Actinomycetes</taxon>
        <taxon>Mycobacteriales</taxon>
        <taxon>Mycobacteriaceae</taxon>
        <taxon>Mycolicibacterium</taxon>
    </lineage>
</organism>
<evidence type="ECO:0008006" key="4">
    <source>
        <dbReference type="Google" id="ProtNLM"/>
    </source>
</evidence>
<dbReference type="KEGG" id="msg:MSMEI_5150"/>
<protein>
    <recommendedName>
        <fullName evidence="4">PAS domain-containing protein</fullName>
    </recommendedName>
</protein>
<dbReference type="InterPro" id="IPR035965">
    <property type="entry name" value="PAS-like_dom_sf"/>
</dbReference>
<accession>I7GF43</accession>
<dbReference type="InterPro" id="IPR000014">
    <property type="entry name" value="PAS"/>
</dbReference>
<dbReference type="EMBL" id="CP001663">
    <property type="protein sequence ID" value="AFP41594.1"/>
    <property type="molecule type" value="Genomic_DNA"/>
</dbReference>
<proteinExistence type="predicted"/>
<dbReference type="SUPFAM" id="SSF55785">
    <property type="entry name" value="PYP-like sensor domain (PAS domain)"/>
    <property type="match status" value="1"/>
</dbReference>
<dbReference type="CDD" id="cd00130">
    <property type="entry name" value="PAS"/>
    <property type="match status" value="1"/>
</dbReference>
<feature type="compositionally biased region" description="Basic residues" evidence="1">
    <location>
        <begin position="33"/>
        <end position="51"/>
    </location>
</feature>
<reference evidence="2 3" key="2">
    <citation type="journal article" date="2009" name="Genome Res.">
        <title>Ortho-proteogenomics: multiple proteomes investigation through orthology and a new MS-based protocol.</title>
        <authorList>
            <person name="Gallien S."/>
            <person name="Perrodou E."/>
            <person name="Carapito C."/>
            <person name="Deshayes C."/>
            <person name="Reyrat J.M."/>
            <person name="Van Dorsselaer A."/>
            <person name="Poch O."/>
            <person name="Schaeffer C."/>
            <person name="Lecompte O."/>
        </authorList>
    </citation>
    <scope>NUCLEOTIDE SEQUENCE [LARGE SCALE GENOMIC DNA]</scope>
    <source>
        <strain evidence="3">ATCC 700084 / mc(2)155</strain>
    </source>
</reference>
<gene>
    <name evidence="2" type="ordered locus">MSMEI_5150</name>
</gene>
<dbReference type="Proteomes" id="UP000006158">
    <property type="component" value="Chromosome"/>
</dbReference>